<dbReference type="RefSeq" id="WP_073066208.1">
    <property type="nucleotide sequence ID" value="NZ_FQUS01000017.1"/>
</dbReference>
<evidence type="ECO:0000313" key="9">
    <source>
        <dbReference type="Proteomes" id="UP000184041"/>
    </source>
</evidence>
<dbReference type="InterPro" id="IPR050463">
    <property type="entry name" value="Gfo/Idh/MocA_oxidrdct_glycsds"/>
</dbReference>
<dbReference type="PANTHER" id="PTHR43818:SF1">
    <property type="entry name" value="GLYCOSYL HYDROLASE FAMILY 109 PROTEIN"/>
    <property type="match status" value="1"/>
</dbReference>
<dbReference type="AlphaFoldDB" id="A0A1M5GGY8"/>
<evidence type="ECO:0000256" key="5">
    <source>
        <dbReference type="ARBA" id="ARBA00023295"/>
    </source>
</evidence>
<dbReference type="SUPFAM" id="SSF55347">
    <property type="entry name" value="Glyceraldehyde-3-phosphate dehydrogenase-like, C-terminal domain"/>
    <property type="match status" value="1"/>
</dbReference>
<gene>
    <name evidence="8" type="ORF">SAMN05443144_11744</name>
</gene>
<evidence type="ECO:0000256" key="3">
    <source>
        <dbReference type="ARBA" id="ARBA00022801"/>
    </source>
</evidence>
<reference evidence="8 9" key="1">
    <citation type="submission" date="2016-11" db="EMBL/GenBank/DDBJ databases">
        <authorList>
            <person name="Jaros S."/>
            <person name="Januszkiewicz K."/>
            <person name="Wedrychowicz H."/>
        </authorList>
    </citation>
    <scope>NUCLEOTIDE SEQUENCE [LARGE SCALE GENOMIC DNA]</scope>
    <source>
        <strain evidence="8 9">DSM 21986</strain>
    </source>
</reference>
<dbReference type="GO" id="GO:0016798">
    <property type="term" value="F:hydrolase activity, acting on glycosyl bonds"/>
    <property type="evidence" value="ECO:0007669"/>
    <property type="project" value="UniProtKB-KW"/>
</dbReference>
<dbReference type="OrthoDB" id="9815825at2"/>
<sequence length="449" mass="50229">MSNKINRKDFLKISTAGLSTSLLAGMSLSRPVVAKKRTTQPQPIRLGFVGIGGRGTWHLSAALGIEGVQVPAISEIREDRLENAKNMIEASGRPTPTLYGQGPDGETDFKRMCEEEDLDAVICATSWKWHAPICLAAMNNDKHAACEVPLMLTLEDAWEIVETYEKTGKWASTVLGGFPDVTLLNMIRRGVFGEVLHIEDGYVHDLRFVKNNREREPWRLQHSIDRNGNLYPDHPMRTIMPSMDINHGDRIDFLVSMSSKAVMLNRYAAEQFGPDHPDASRDMNQGDYNASLIRTVNGKMITLNFDTNTPHPRESFRLQGTKGVYQDGADMETIYLEGPSPESHEWESAEPYLEKYEHPMLKNYNPPPRMGGAIEGHGAQMNQTPINWHNLITAINEGIEPYIDTYDSVTSSAVSPVTEASVANKGLPVDFPDFTKGQWKVRTPIFMEA</sequence>
<organism evidence="8 9">
    <name type="scientific">Fodinibius roseus</name>
    <dbReference type="NCBI Taxonomy" id="1194090"/>
    <lineage>
        <taxon>Bacteria</taxon>
        <taxon>Pseudomonadati</taxon>
        <taxon>Balneolota</taxon>
        <taxon>Balneolia</taxon>
        <taxon>Balneolales</taxon>
        <taxon>Balneolaceae</taxon>
        <taxon>Fodinibius</taxon>
    </lineage>
</organism>
<feature type="domain" description="Gfo/Idh/MocA-like oxidoreductase N-terminal" evidence="6">
    <location>
        <begin position="44"/>
        <end position="170"/>
    </location>
</feature>
<evidence type="ECO:0000256" key="1">
    <source>
        <dbReference type="ARBA" id="ARBA00001911"/>
    </source>
</evidence>
<comment type="cofactor">
    <cofactor evidence="1">
        <name>NAD(+)</name>
        <dbReference type="ChEBI" id="CHEBI:57540"/>
    </cofactor>
</comment>
<evidence type="ECO:0000259" key="6">
    <source>
        <dbReference type="Pfam" id="PF01408"/>
    </source>
</evidence>
<evidence type="ECO:0000256" key="2">
    <source>
        <dbReference type="ARBA" id="ARBA00009329"/>
    </source>
</evidence>
<dbReference type="SUPFAM" id="SSF51735">
    <property type="entry name" value="NAD(P)-binding Rossmann-fold domains"/>
    <property type="match status" value="1"/>
</dbReference>
<dbReference type="Gene3D" id="3.30.360.10">
    <property type="entry name" value="Dihydrodipicolinate Reductase, domain 2"/>
    <property type="match status" value="1"/>
</dbReference>
<dbReference type="EMBL" id="FQUS01000017">
    <property type="protein sequence ID" value="SHG02761.1"/>
    <property type="molecule type" value="Genomic_DNA"/>
</dbReference>
<accession>A0A1M5GGY8</accession>
<protein>
    <submittedName>
        <fullName evidence="8">Predicted dehydrogenase</fullName>
    </submittedName>
</protein>
<dbReference type="Pfam" id="PF01408">
    <property type="entry name" value="GFO_IDH_MocA"/>
    <property type="match status" value="1"/>
</dbReference>
<proteinExistence type="inferred from homology"/>
<comment type="similarity">
    <text evidence="2">Belongs to the Gfo/Idh/MocA family. Glycosyl hydrolase 109 subfamily.</text>
</comment>
<name>A0A1M5GGY8_9BACT</name>
<keyword evidence="9" id="KW-1185">Reference proteome</keyword>
<dbReference type="Gene3D" id="3.40.50.720">
    <property type="entry name" value="NAD(P)-binding Rossmann-like Domain"/>
    <property type="match status" value="1"/>
</dbReference>
<dbReference type="InterPro" id="IPR000683">
    <property type="entry name" value="Gfo/Idh/MocA-like_OxRdtase_N"/>
</dbReference>
<dbReference type="InterPro" id="IPR006311">
    <property type="entry name" value="TAT_signal"/>
</dbReference>
<dbReference type="GO" id="GO:0000166">
    <property type="term" value="F:nucleotide binding"/>
    <property type="evidence" value="ECO:0007669"/>
    <property type="project" value="InterPro"/>
</dbReference>
<keyword evidence="3" id="KW-0378">Hydrolase</keyword>
<dbReference type="STRING" id="1194090.SAMN05443144_11744"/>
<evidence type="ECO:0000256" key="4">
    <source>
        <dbReference type="ARBA" id="ARBA00023027"/>
    </source>
</evidence>
<evidence type="ECO:0000313" key="8">
    <source>
        <dbReference type="EMBL" id="SHG02761.1"/>
    </source>
</evidence>
<keyword evidence="4" id="KW-0520">NAD</keyword>
<keyword evidence="5" id="KW-0326">Glycosidase</keyword>
<dbReference type="Proteomes" id="UP000184041">
    <property type="component" value="Unassembled WGS sequence"/>
</dbReference>
<dbReference type="PROSITE" id="PS51318">
    <property type="entry name" value="TAT"/>
    <property type="match status" value="1"/>
</dbReference>
<dbReference type="InterPro" id="IPR036291">
    <property type="entry name" value="NAD(P)-bd_dom_sf"/>
</dbReference>
<evidence type="ECO:0000259" key="7">
    <source>
        <dbReference type="Pfam" id="PF21252"/>
    </source>
</evidence>
<dbReference type="PANTHER" id="PTHR43818">
    <property type="entry name" value="BCDNA.GH03377"/>
    <property type="match status" value="1"/>
</dbReference>
<feature type="domain" description="Glycosyl hydrolase 109 C-terminal" evidence="7">
    <location>
        <begin position="182"/>
        <end position="348"/>
    </location>
</feature>
<dbReference type="Pfam" id="PF21252">
    <property type="entry name" value="Glyco_hydro_109_C"/>
    <property type="match status" value="1"/>
</dbReference>
<dbReference type="InterPro" id="IPR049303">
    <property type="entry name" value="Glyco_hydro_109_C"/>
</dbReference>